<feature type="domain" description="DUF7587" evidence="1">
    <location>
        <begin position="7"/>
        <end position="138"/>
    </location>
</feature>
<keyword evidence="3" id="KW-1185">Reference proteome</keyword>
<dbReference type="InterPro" id="IPR056009">
    <property type="entry name" value="DUF7587"/>
</dbReference>
<dbReference type="Pfam" id="PF24494">
    <property type="entry name" value="DUF7587"/>
    <property type="match status" value="1"/>
</dbReference>
<dbReference type="EMBL" id="ML994652">
    <property type="protein sequence ID" value="KAF2181490.1"/>
    <property type="molecule type" value="Genomic_DNA"/>
</dbReference>
<dbReference type="PANTHER" id="PTHR40781">
    <property type="match status" value="1"/>
</dbReference>
<sequence length="188" mass="22137">DYFRTVERRFWRVQHAESRAESTSCGDIVASNTTTILRTCVDLKEAVERHLDWGCRIPSSFISVFGDRKHAINWAIAARNRQEKRREYSPVHVQEINAAYLDDVYVLDLGRIVRELDISCENVEHEYIILYHIPTHALESITDVAILEERDPRYHWVDDLHGYYDTDEECEEHNANDDLIKMIEGDWD</sequence>
<feature type="non-terminal residue" evidence="2">
    <location>
        <position position="188"/>
    </location>
</feature>
<dbReference type="AlphaFoldDB" id="A0A6A6DU33"/>
<reference evidence="2" key="1">
    <citation type="journal article" date="2020" name="Stud. Mycol.">
        <title>101 Dothideomycetes genomes: a test case for predicting lifestyles and emergence of pathogens.</title>
        <authorList>
            <person name="Haridas S."/>
            <person name="Albert R."/>
            <person name="Binder M."/>
            <person name="Bloem J."/>
            <person name="Labutti K."/>
            <person name="Salamov A."/>
            <person name="Andreopoulos B."/>
            <person name="Baker S."/>
            <person name="Barry K."/>
            <person name="Bills G."/>
            <person name="Bluhm B."/>
            <person name="Cannon C."/>
            <person name="Castanera R."/>
            <person name="Culley D."/>
            <person name="Daum C."/>
            <person name="Ezra D."/>
            <person name="Gonzalez J."/>
            <person name="Henrissat B."/>
            <person name="Kuo A."/>
            <person name="Liang C."/>
            <person name="Lipzen A."/>
            <person name="Lutzoni F."/>
            <person name="Magnuson J."/>
            <person name="Mondo S."/>
            <person name="Nolan M."/>
            <person name="Ohm R."/>
            <person name="Pangilinan J."/>
            <person name="Park H.-J."/>
            <person name="Ramirez L."/>
            <person name="Alfaro M."/>
            <person name="Sun H."/>
            <person name="Tritt A."/>
            <person name="Yoshinaga Y."/>
            <person name="Zwiers L.-H."/>
            <person name="Turgeon B."/>
            <person name="Goodwin S."/>
            <person name="Spatafora J."/>
            <person name="Crous P."/>
            <person name="Grigoriev I."/>
        </authorList>
    </citation>
    <scope>NUCLEOTIDE SEQUENCE</scope>
    <source>
        <strain evidence="2">CBS 207.26</strain>
    </source>
</reference>
<feature type="non-terminal residue" evidence="2">
    <location>
        <position position="1"/>
    </location>
</feature>
<dbReference type="PANTHER" id="PTHR40781:SF1">
    <property type="match status" value="1"/>
</dbReference>
<evidence type="ECO:0000259" key="1">
    <source>
        <dbReference type="Pfam" id="PF24494"/>
    </source>
</evidence>
<dbReference type="OrthoDB" id="3946284at2759"/>
<gene>
    <name evidence="2" type="ORF">K469DRAFT_520708</name>
</gene>
<name>A0A6A6DU33_9PEZI</name>
<evidence type="ECO:0000313" key="3">
    <source>
        <dbReference type="Proteomes" id="UP000800200"/>
    </source>
</evidence>
<proteinExistence type="predicted"/>
<dbReference type="Proteomes" id="UP000800200">
    <property type="component" value="Unassembled WGS sequence"/>
</dbReference>
<organism evidence="2 3">
    <name type="scientific">Zopfia rhizophila CBS 207.26</name>
    <dbReference type="NCBI Taxonomy" id="1314779"/>
    <lineage>
        <taxon>Eukaryota</taxon>
        <taxon>Fungi</taxon>
        <taxon>Dikarya</taxon>
        <taxon>Ascomycota</taxon>
        <taxon>Pezizomycotina</taxon>
        <taxon>Dothideomycetes</taxon>
        <taxon>Dothideomycetes incertae sedis</taxon>
        <taxon>Zopfiaceae</taxon>
        <taxon>Zopfia</taxon>
    </lineage>
</organism>
<evidence type="ECO:0000313" key="2">
    <source>
        <dbReference type="EMBL" id="KAF2181490.1"/>
    </source>
</evidence>
<protein>
    <recommendedName>
        <fullName evidence="1">DUF7587 domain-containing protein</fullName>
    </recommendedName>
</protein>
<accession>A0A6A6DU33</accession>